<evidence type="ECO:0000313" key="5">
    <source>
        <dbReference type="EMBL" id="KAG0664274.1"/>
    </source>
</evidence>
<sequence>MRVSTILRPIATLVQSAQSSPTSPASSPATRRLPQRHVLGDDGDDDDHDDEGHDGEGGNGDRLRNGPQDKARRAPGSANSNDETIPLTAFRDSAGDDNDDDDQDDEDADSLPVPAAASRTNRRRKSASSAAANVLGLLDRLPTRRVLVILIVIVGLYKASHYAGVKPDYGVVRSKLEEYSARYNPWHPGGHRNGILWVDVAPLAHIKGTKYRAHQEDEEDRFWAWKAVPYAEPPTGARRFRVAEPIKDRSKRAGTVRERVMDTWDEGCIRPKPREDRSDGPHEEFLGHEDCLKVNVFSPMQRPNATLLPVMVWIHGGGFVSGTSSEENYHPRELLDRAIDLEQPFVFTSFNYRLGALGLSASPPEPGAPPTAPHIPTRPASELDLNVAFKDQLMALEWIRDHIAQFGGDPDKIVLVGHSAGAMSVGLHQLYSGDRGLFRGAFMLSGAPTSFPVPWPHDAAARTVHPLPGPAQCPSPVQREHGPPQNVDLLECLRGLPIERLYEATRVLTDDSPANAWFPYYPVLEGEWEPEKEGGARPWLDVRPSERITRGNYAKIPVVMGSVDDEGTRFIRPDIAEGENEFLEVVKDIFDFTYGAVEELLEPILAYYPPDPKVGSPFFTGPETFGLSSNYKRLSSFVGDVLFQAPRRHFLRETPKDFGEDSWNYLYREPRAGAQARMGIQHGADLPAWFGHPDETDEPMLELSWDMTGYLINFVHKLDPNGPGLPRWPKFGMDRLTLQFQRDNTTVIEDSDRLEAMRFLNVNNPIFAR</sequence>
<comment type="caution">
    <text evidence="5">The sequence shown here is derived from an EMBL/GenBank/DDBJ whole genome shotgun (WGS) entry which is preliminary data.</text>
</comment>
<evidence type="ECO:0000256" key="1">
    <source>
        <dbReference type="ARBA" id="ARBA00005964"/>
    </source>
</evidence>
<dbReference type="Pfam" id="PF00135">
    <property type="entry name" value="COesterase"/>
    <property type="match status" value="1"/>
</dbReference>
<gene>
    <name evidence="5" type="ORF">C6P46_001738</name>
</gene>
<evidence type="ECO:0000256" key="3">
    <source>
        <dbReference type="SAM" id="MobiDB-lite"/>
    </source>
</evidence>
<name>A0A9P7B7J2_RHOMI</name>
<feature type="compositionally biased region" description="Acidic residues" evidence="3">
    <location>
        <begin position="95"/>
        <end position="109"/>
    </location>
</feature>
<dbReference type="Proteomes" id="UP000777482">
    <property type="component" value="Unassembled WGS sequence"/>
</dbReference>
<feature type="compositionally biased region" description="Low complexity" evidence="3">
    <location>
        <begin position="15"/>
        <end position="30"/>
    </location>
</feature>
<dbReference type="InterPro" id="IPR050309">
    <property type="entry name" value="Type-B_Carboxylest/Lipase"/>
</dbReference>
<accession>A0A9P7B7J2</accession>
<dbReference type="AlphaFoldDB" id="A0A9P7B7J2"/>
<dbReference type="PANTHER" id="PTHR11559">
    <property type="entry name" value="CARBOXYLESTERASE"/>
    <property type="match status" value="1"/>
</dbReference>
<dbReference type="PROSITE" id="PS00122">
    <property type="entry name" value="CARBOXYLESTERASE_B_1"/>
    <property type="match status" value="1"/>
</dbReference>
<dbReference type="InterPro" id="IPR019826">
    <property type="entry name" value="Carboxylesterase_B_AS"/>
</dbReference>
<evidence type="ECO:0000259" key="4">
    <source>
        <dbReference type="Pfam" id="PF00135"/>
    </source>
</evidence>
<feature type="compositionally biased region" description="Basic and acidic residues" evidence="3">
    <location>
        <begin position="50"/>
        <end position="72"/>
    </location>
</feature>
<evidence type="ECO:0000313" key="6">
    <source>
        <dbReference type="Proteomes" id="UP000777482"/>
    </source>
</evidence>
<evidence type="ECO:0000256" key="2">
    <source>
        <dbReference type="ARBA" id="ARBA00022801"/>
    </source>
</evidence>
<dbReference type="Gene3D" id="3.40.50.1820">
    <property type="entry name" value="alpha/beta hydrolase"/>
    <property type="match status" value="1"/>
</dbReference>
<dbReference type="EMBL" id="PUHQ01000015">
    <property type="protein sequence ID" value="KAG0664274.1"/>
    <property type="molecule type" value="Genomic_DNA"/>
</dbReference>
<dbReference type="InterPro" id="IPR002018">
    <property type="entry name" value="CarbesteraseB"/>
</dbReference>
<dbReference type="InterPro" id="IPR029058">
    <property type="entry name" value="AB_hydrolase_fold"/>
</dbReference>
<dbReference type="SUPFAM" id="SSF53474">
    <property type="entry name" value="alpha/beta-Hydrolases"/>
    <property type="match status" value="1"/>
</dbReference>
<proteinExistence type="inferred from homology"/>
<dbReference type="GO" id="GO:0016787">
    <property type="term" value="F:hydrolase activity"/>
    <property type="evidence" value="ECO:0007669"/>
    <property type="project" value="UniProtKB-KW"/>
</dbReference>
<keyword evidence="2" id="KW-0378">Hydrolase</keyword>
<reference evidence="5 6" key="1">
    <citation type="submission" date="2020-11" db="EMBL/GenBank/DDBJ databases">
        <title>Kefir isolates.</title>
        <authorList>
            <person name="Marcisauskas S."/>
            <person name="Kim Y."/>
            <person name="Blasche S."/>
        </authorList>
    </citation>
    <scope>NUCLEOTIDE SEQUENCE [LARGE SCALE GENOMIC DNA]</scope>
    <source>
        <strain evidence="5 6">KR</strain>
    </source>
</reference>
<protein>
    <recommendedName>
        <fullName evidence="4">Carboxylesterase type B domain-containing protein</fullName>
    </recommendedName>
</protein>
<organism evidence="5 6">
    <name type="scientific">Rhodotorula mucilaginosa</name>
    <name type="common">Yeast</name>
    <name type="synonym">Rhodotorula rubra</name>
    <dbReference type="NCBI Taxonomy" id="5537"/>
    <lineage>
        <taxon>Eukaryota</taxon>
        <taxon>Fungi</taxon>
        <taxon>Dikarya</taxon>
        <taxon>Basidiomycota</taxon>
        <taxon>Pucciniomycotina</taxon>
        <taxon>Microbotryomycetes</taxon>
        <taxon>Sporidiobolales</taxon>
        <taxon>Sporidiobolaceae</taxon>
        <taxon>Rhodotorula</taxon>
    </lineage>
</organism>
<feature type="region of interest" description="Disordered" evidence="3">
    <location>
        <begin position="14"/>
        <end position="129"/>
    </location>
</feature>
<feature type="domain" description="Carboxylesterase type B" evidence="4">
    <location>
        <begin position="203"/>
        <end position="745"/>
    </location>
</feature>
<keyword evidence="6" id="KW-1185">Reference proteome</keyword>
<dbReference type="OrthoDB" id="408631at2759"/>
<comment type="similarity">
    <text evidence="1">Belongs to the type-B carboxylesterase/lipase family.</text>
</comment>